<dbReference type="InterPro" id="IPR050351">
    <property type="entry name" value="BphY/WalK/GraS-like"/>
</dbReference>
<evidence type="ECO:0000313" key="16">
    <source>
        <dbReference type="Proteomes" id="UP000000466"/>
    </source>
</evidence>
<dbReference type="InterPro" id="IPR004358">
    <property type="entry name" value="Sig_transdc_His_kin-like_C"/>
</dbReference>
<dbReference type="Gene3D" id="1.10.287.130">
    <property type="match status" value="1"/>
</dbReference>
<evidence type="ECO:0000259" key="14">
    <source>
        <dbReference type="PROSITE" id="PS50839"/>
    </source>
</evidence>
<evidence type="ECO:0000256" key="10">
    <source>
        <dbReference type="ARBA" id="ARBA00022989"/>
    </source>
</evidence>
<reference evidence="15 16" key="1">
    <citation type="journal article" date="2013" name="Genome Announc.">
        <title>Complete genome sequence of Simiduia agarivorans SA1(T), a marine bacterium able to degrade a variety of polysaccharides.</title>
        <authorList>
            <person name="Lin S.Y."/>
            <person name="Shieh W.Y."/>
            <person name="Chen J.S."/>
            <person name="Tang S.L."/>
        </authorList>
    </citation>
    <scope>NUCLEOTIDE SEQUENCE [LARGE SCALE GENOMIC DNA]</scope>
    <source>
        <strain evidence="16">DSM 21679 / JCM 13881 / BCRC 17597 / SA1</strain>
    </source>
</reference>
<gene>
    <name evidence="15" type="ordered locus">M5M_09830</name>
</gene>
<dbReference type="eggNOG" id="COG4251">
    <property type="taxonomic scope" value="Bacteria"/>
</dbReference>
<evidence type="ECO:0000256" key="6">
    <source>
        <dbReference type="ARBA" id="ARBA00022692"/>
    </source>
</evidence>
<keyword evidence="9" id="KW-0067">ATP-binding</keyword>
<dbReference type="SMART" id="SM00388">
    <property type="entry name" value="HisKA"/>
    <property type="match status" value="1"/>
</dbReference>
<evidence type="ECO:0000259" key="13">
    <source>
        <dbReference type="PROSITE" id="PS50109"/>
    </source>
</evidence>
<dbReference type="GO" id="GO:0007234">
    <property type="term" value="P:osmosensory signaling via phosphorelay pathway"/>
    <property type="evidence" value="ECO:0007669"/>
    <property type="project" value="TreeGrafter"/>
</dbReference>
<dbReference type="SMART" id="SM00387">
    <property type="entry name" value="HATPase_c"/>
    <property type="match status" value="1"/>
</dbReference>
<proteinExistence type="predicted"/>
<name>K4KJ54_SIMAS</name>
<dbReference type="Pfam" id="PF03924">
    <property type="entry name" value="CHASE"/>
    <property type="match status" value="1"/>
</dbReference>
<evidence type="ECO:0000256" key="12">
    <source>
        <dbReference type="ARBA" id="ARBA00023136"/>
    </source>
</evidence>
<dbReference type="Gene3D" id="3.30.565.10">
    <property type="entry name" value="Histidine kinase-like ATPase, C-terminal domain"/>
    <property type="match status" value="1"/>
</dbReference>
<comment type="subcellular location">
    <subcellularLocation>
        <location evidence="2">Membrane</location>
        <topology evidence="2">Multi-pass membrane protein</topology>
    </subcellularLocation>
</comment>
<dbReference type="GO" id="GO:0016020">
    <property type="term" value="C:membrane"/>
    <property type="evidence" value="ECO:0007669"/>
    <property type="project" value="UniProtKB-SubCell"/>
</dbReference>
<evidence type="ECO:0000256" key="7">
    <source>
        <dbReference type="ARBA" id="ARBA00022741"/>
    </source>
</evidence>
<dbReference type="InterPro" id="IPR036890">
    <property type="entry name" value="HATPase_C_sf"/>
</dbReference>
<dbReference type="SUPFAM" id="SSF47384">
    <property type="entry name" value="Homodimeric domain of signal transducing histidine kinase"/>
    <property type="match status" value="1"/>
</dbReference>
<dbReference type="GO" id="GO:0000156">
    <property type="term" value="F:phosphorelay response regulator activity"/>
    <property type="evidence" value="ECO:0007669"/>
    <property type="project" value="TreeGrafter"/>
</dbReference>
<keyword evidence="8 15" id="KW-0418">Kinase</keyword>
<dbReference type="OrthoDB" id="9808408at2"/>
<dbReference type="InterPro" id="IPR005467">
    <property type="entry name" value="His_kinase_dom"/>
</dbReference>
<evidence type="ECO:0000256" key="8">
    <source>
        <dbReference type="ARBA" id="ARBA00022777"/>
    </source>
</evidence>
<keyword evidence="12" id="KW-0472">Membrane</keyword>
<dbReference type="Pfam" id="PF00512">
    <property type="entry name" value="HisKA"/>
    <property type="match status" value="1"/>
</dbReference>
<dbReference type="SMART" id="SM01079">
    <property type="entry name" value="CHASE"/>
    <property type="match status" value="1"/>
</dbReference>
<dbReference type="InterPro" id="IPR006189">
    <property type="entry name" value="CHASE_dom"/>
</dbReference>
<dbReference type="PANTHER" id="PTHR42878">
    <property type="entry name" value="TWO-COMPONENT HISTIDINE KINASE"/>
    <property type="match status" value="1"/>
</dbReference>
<evidence type="ECO:0000256" key="9">
    <source>
        <dbReference type="ARBA" id="ARBA00022840"/>
    </source>
</evidence>
<keyword evidence="5" id="KW-0808">Transferase</keyword>
<protein>
    <recommendedName>
        <fullName evidence="3">histidine kinase</fullName>
        <ecNumber evidence="3">2.7.13.3</ecNumber>
    </recommendedName>
</protein>
<dbReference type="Pfam" id="PF02518">
    <property type="entry name" value="HATPase_c"/>
    <property type="match status" value="1"/>
</dbReference>
<dbReference type="GO" id="GO:0005524">
    <property type="term" value="F:ATP binding"/>
    <property type="evidence" value="ECO:0007669"/>
    <property type="project" value="UniProtKB-KW"/>
</dbReference>
<dbReference type="PANTHER" id="PTHR42878:SF7">
    <property type="entry name" value="SENSOR HISTIDINE KINASE GLRK"/>
    <property type="match status" value="1"/>
</dbReference>
<dbReference type="InterPro" id="IPR042240">
    <property type="entry name" value="CHASE_sf"/>
</dbReference>
<dbReference type="CDD" id="cd00082">
    <property type="entry name" value="HisKA"/>
    <property type="match status" value="1"/>
</dbReference>
<dbReference type="eggNOG" id="COG3614">
    <property type="taxonomic scope" value="Bacteria"/>
</dbReference>
<accession>K4KJ54</accession>
<keyword evidence="4" id="KW-0597">Phosphoprotein</keyword>
<dbReference type="PROSITE" id="PS50839">
    <property type="entry name" value="CHASE"/>
    <property type="match status" value="1"/>
</dbReference>
<dbReference type="Gene3D" id="3.30.450.20">
    <property type="entry name" value="PAS domain"/>
    <property type="match status" value="1"/>
</dbReference>
<dbReference type="Pfam" id="PF13188">
    <property type="entry name" value="PAS_8"/>
    <property type="match status" value="1"/>
</dbReference>
<dbReference type="SUPFAM" id="SSF55874">
    <property type="entry name" value="ATPase domain of HSP90 chaperone/DNA topoisomerase II/histidine kinase"/>
    <property type="match status" value="1"/>
</dbReference>
<dbReference type="GO" id="GO:0000155">
    <property type="term" value="F:phosphorelay sensor kinase activity"/>
    <property type="evidence" value="ECO:0007669"/>
    <property type="project" value="InterPro"/>
</dbReference>
<dbReference type="InterPro" id="IPR036097">
    <property type="entry name" value="HisK_dim/P_sf"/>
</dbReference>
<dbReference type="InterPro" id="IPR035965">
    <property type="entry name" value="PAS-like_dom_sf"/>
</dbReference>
<dbReference type="InterPro" id="IPR003594">
    <property type="entry name" value="HATPase_dom"/>
</dbReference>
<dbReference type="InterPro" id="IPR000014">
    <property type="entry name" value="PAS"/>
</dbReference>
<dbReference type="SUPFAM" id="SSF55785">
    <property type="entry name" value="PYP-like sensor domain (PAS domain)"/>
    <property type="match status" value="1"/>
</dbReference>
<dbReference type="InterPro" id="IPR003661">
    <property type="entry name" value="HisK_dim/P_dom"/>
</dbReference>
<keyword evidence="7" id="KW-0547">Nucleotide-binding</keyword>
<sequence length="683" mass="75526">MSTFLHALGAKPPWLVLLVSLLVSAFATYITQQETNRASQEAFERRLEKLTFDIYHHLDTYVSTLRAGVGLFNASEHVSREEFGEFVETLDIDRFYPGIQGIGYAAMVSSTDLKGYEKDLVTQGFPGFMVSPPGHRDWYVPVTYLEPFDWRNQRAFGYDMYSEPVRRAAMDRAISSGEASASGIVTLVQETKEDVQLGFLLYLPVWADNARLGDKPQGFVYAPFRMKKLMQGALGEHWPDLVFHIEDVSDEPATLYASVPPLSSGRFFGESQLAFAGRSWRLTARSTPAFDSEAGGSAPWLVLAVGLLDSLLLFVMALTLVSHRRSAQLHAVKSQEQLFLAQKFQQMADLAPTGLLLVSETGEVCLHNREAARLSGYEDELVNKNVADLLPVVSGGVGLERSASDGALHCRGGRTVPVEVRHTSLTVNQVPFEVYTLIDIRQRLRQESLLKQRTEALERFVYAVSHDLKSPLVAIAGLVDLVIHQLPANGMEDSRQLLARVVRNCKQMEGLLNDLLALSRIGHQQLPVESFSLPALVDELVLIYRPQLRDLGGKLELVLSCEVFSGYRTLVRQLLDNLLANAVKYRSQVQSPIVRLSIAQTQEGVTISVADNGPGVREADRQRVFDLFVRAHTSGEGSGVGLAICRSICERHQGDIWVETSDMGGAQFVAHLHSVSDSDGSNA</sequence>
<evidence type="ECO:0000313" key="15">
    <source>
        <dbReference type="EMBL" id="AFU99149.1"/>
    </source>
</evidence>
<keyword evidence="11" id="KW-0902">Two-component regulatory system</keyword>
<evidence type="ECO:0000256" key="5">
    <source>
        <dbReference type="ARBA" id="ARBA00022679"/>
    </source>
</evidence>
<keyword evidence="16" id="KW-1185">Reference proteome</keyword>
<organism evidence="15 16">
    <name type="scientific">Simiduia agarivorans (strain DSM 21679 / JCM 13881 / BCRC 17597 / SA1)</name>
    <dbReference type="NCBI Taxonomy" id="1117647"/>
    <lineage>
        <taxon>Bacteria</taxon>
        <taxon>Pseudomonadati</taxon>
        <taxon>Pseudomonadota</taxon>
        <taxon>Gammaproteobacteria</taxon>
        <taxon>Cellvibrionales</taxon>
        <taxon>Cellvibrionaceae</taxon>
        <taxon>Simiduia</taxon>
    </lineage>
</organism>
<comment type="catalytic activity">
    <reaction evidence="1">
        <text>ATP + protein L-histidine = ADP + protein N-phospho-L-histidine.</text>
        <dbReference type="EC" id="2.7.13.3"/>
    </reaction>
</comment>
<evidence type="ECO:0000256" key="4">
    <source>
        <dbReference type="ARBA" id="ARBA00022553"/>
    </source>
</evidence>
<evidence type="ECO:0000256" key="3">
    <source>
        <dbReference type="ARBA" id="ARBA00012438"/>
    </source>
</evidence>
<dbReference type="Gene3D" id="3.30.450.350">
    <property type="entry name" value="CHASE domain"/>
    <property type="match status" value="1"/>
</dbReference>
<dbReference type="STRING" id="1117647.M5M_09830"/>
<dbReference type="KEGG" id="saga:M5M_09830"/>
<evidence type="ECO:0000256" key="1">
    <source>
        <dbReference type="ARBA" id="ARBA00000085"/>
    </source>
</evidence>
<feature type="domain" description="Histidine kinase" evidence="13">
    <location>
        <begin position="463"/>
        <end position="676"/>
    </location>
</feature>
<dbReference type="EC" id="2.7.13.3" evidence="3"/>
<evidence type="ECO:0000256" key="11">
    <source>
        <dbReference type="ARBA" id="ARBA00023012"/>
    </source>
</evidence>
<keyword evidence="10" id="KW-1133">Transmembrane helix</keyword>
<dbReference type="PROSITE" id="PS50109">
    <property type="entry name" value="HIS_KIN"/>
    <property type="match status" value="1"/>
</dbReference>
<dbReference type="AlphaFoldDB" id="K4KJ54"/>
<evidence type="ECO:0000256" key="2">
    <source>
        <dbReference type="ARBA" id="ARBA00004141"/>
    </source>
</evidence>
<keyword evidence="6" id="KW-0812">Transmembrane</keyword>
<dbReference type="GO" id="GO:0030295">
    <property type="term" value="F:protein kinase activator activity"/>
    <property type="evidence" value="ECO:0007669"/>
    <property type="project" value="TreeGrafter"/>
</dbReference>
<dbReference type="RefSeq" id="WP_015047313.1">
    <property type="nucleotide sequence ID" value="NC_018868.3"/>
</dbReference>
<dbReference type="EMBL" id="CP003746">
    <property type="protein sequence ID" value="AFU99149.1"/>
    <property type="molecule type" value="Genomic_DNA"/>
</dbReference>
<dbReference type="Proteomes" id="UP000000466">
    <property type="component" value="Chromosome"/>
</dbReference>
<dbReference type="PRINTS" id="PR00344">
    <property type="entry name" value="BCTRLSENSOR"/>
</dbReference>
<feature type="domain" description="CHASE" evidence="14">
    <location>
        <begin position="74"/>
        <end position="236"/>
    </location>
</feature>
<dbReference type="HOGENOM" id="CLU_000445_114_62_6"/>